<dbReference type="InterPro" id="IPR011335">
    <property type="entry name" value="Restrct_endonuc-II-like"/>
</dbReference>
<feature type="domain" description="DUF559" evidence="2">
    <location>
        <begin position="236"/>
        <end position="300"/>
    </location>
</feature>
<keyword evidence="4" id="KW-1185">Reference proteome</keyword>
<gene>
    <name evidence="3" type="ORF">BJ988_002678</name>
</gene>
<dbReference type="AlphaFoldDB" id="A0A7Z0DMC7"/>
<evidence type="ECO:0000256" key="1">
    <source>
        <dbReference type="SAM" id="MobiDB-lite"/>
    </source>
</evidence>
<feature type="region of interest" description="Disordered" evidence="1">
    <location>
        <begin position="1"/>
        <end position="26"/>
    </location>
</feature>
<accession>A0A7Z0DMC7</accession>
<dbReference type="EMBL" id="JACBZR010000001">
    <property type="protein sequence ID" value="NYI78030.1"/>
    <property type="molecule type" value="Genomic_DNA"/>
</dbReference>
<evidence type="ECO:0000259" key="2">
    <source>
        <dbReference type="Pfam" id="PF04480"/>
    </source>
</evidence>
<evidence type="ECO:0000313" key="3">
    <source>
        <dbReference type="EMBL" id="NYI78030.1"/>
    </source>
</evidence>
<name>A0A7Z0DMC7_9ACTN</name>
<dbReference type="SUPFAM" id="SSF52980">
    <property type="entry name" value="Restriction endonuclease-like"/>
    <property type="match status" value="1"/>
</dbReference>
<organism evidence="3 4">
    <name type="scientific">Nocardioides panzhihuensis</name>
    <dbReference type="NCBI Taxonomy" id="860243"/>
    <lineage>
        <taxon>Bacteria</taxon>
        <taxon>Bacillati</taxon>
        <taxon>Actinomycetota</taxon>
        <taxon>Actinomycetes</taxon>
        <taxon>Propionibacteriales</taxon>
        <taxon>Nocardioidaceae</taxon>
        <taxon>Nocardioides</taxon>
    </lineage>
</organism>
<dbReference type="Gene3D" id="3.40.960.10">
    <property type="entry name" value="VSR Endonuclease"/>
    <property type="match status" value="1"/>
</dbReference>
<dbReference type="Pfam" id="PF04480">
    <property type="entry name" value="DUF559"/>
    <property type="match status" value="1"/>
</dbReference>
<dbReference type="InterPro" id="IPR007569">
    <property type="entry name" value="DUF559"/>
</dbReference>
<feature type="compositionally biased region" description="Low complexity" evidence="1">
    <location>
        <begin position="1"/>
        <end position="12"/>
    </location>
</feature>
<dbReference type="RefSeq" id="WP_343051600.1">
    <property type="nucleotide sequence ID" value="NZ_JACBZR010000001.1"/>
</dbReference>
<evidence type="ECO:0000313" key="4">
    <source>
        <dbReference type="Proteomes" id="UP000564496"/>
    </source>
</evidence>
<proteinExistence type="predicted"/>
<comment type="caution">
    <text evidence="3">The sequence shown here is derived from an EMBL/GenBank/DDBJ whole genome shotgun (WGS) entry which is preliminary data.</text>
</comment>
<sequence>MNSSPSSDAAPAVDLELDEAPFDPSRPFTRKRALASGITPNRLRGPGFVRLHTGVYVAADVELTPLIRAEAALTTYADTAFASHATAARIAGLPLPALPGEHVTVMAQKDRHRITGVVCHCAPKGQVKTVGGVRVSMIEQNFVELATLLSLVDLVVVGDYLLRKNPNGLARLQRYCAKAAGPGAAAARRALAYVRTGVDSPMETRLRMLIVLAGLPEPMVNQLVGEESELDFRKYDMCWPSIKLIVEYDGRQHVEREEQWESDIGRREKIDDDGWRILVFIAKDIYNTPGRTLDRIHRQLVARRLRGVPAQLSPQWQLHFPGRPDSRPN</sequence>
<protein>
    <recommendedName>
        <fullName evidence="2">DUF559 domain-containing protein</fullName>
    </recommendedName>
</protein>
<reference evidence="3 4" key="1">
    <citation type="submission" date="2020-07" db="EMBL/GenBank/DDBJ databases">
        <title>Sequencing the genomes of 1000 actinobacteria strains.</title>
        <authorList>
            <person name="Klenk H.-P."/>
        </authorList>
    </citation>
    <scope>NUCLEOTIDE SEQUENCE [LARGE SCALE GENOMIC DNA]</scope>
    <source>
        <strain evidence="3 4">DSM 26487</strain>
    </source>
</reference>
<dbReference type="Proteomes" id="UP000564496">
    <property type="component" value="Unassembled WGS sequence"/>
</dbReference>